<feature type="transmembrane region" description="Helical" evidence="2">
    <location>
        <begin position="141"/>
        <end position="165"/>
    </location>
</feature>
<dbReference type="GO" id="GO:0008233">
    <property type="term" value="F:peptidase activity"/>
    <property type="evidence" value="ECO:0007669"/>
    <property type="project" value="InterPro"/>
</dbReference>
<dbReference type="PANTHER" id="PTHR36844:SF1">
    <property type="entry name" value="PROTEASE PRSW"/>
    <property type="match status" value="1"/>
</dbReference>
<evidence type="ECO:0000256" key="2">
    <source>
        <dbReference type="SAM" id="Phobius"/>
    </source>
</evidence>
<feature type="transmembrane region" description="Helical" evidence="2">
    <location>
        <begin position="375"/>
        <end position="395"/>
    </location>
</feature>
<feature type="transmembrane region" description="Helical" evidence="2">
    <location>
        <begin position="269"/>
        <end position="295"/>
    </location>
</feature>
<feature type="transmembrane region" description="Helical" evidence="2">
    <location>
        <begin position="22"/>
        <end position="46"/>
    </location>
</feature>
<feature type="transmembrane region" description="Helical" evidence="2">
    <location>
        <begin position="177"/>
        <end position="198"/>
    </location>
</feature>
<keyword evidence="2" id="KW-0472">Membrane</keyword>
<feature type="transmembrane region" description="Helical" evidence="2">
    <location>
        <begin position="66"/>
        <end position="87"/>
    </location>
</feature>
<name>A0A927MWD5_9ACTN</name>
<dbReference type="RefSeq" id="WP_192751969.1">
    <property type="nucleotide sequence ID" value="NZ_BAABJL010000090.1"/>
</dbReference>
<feature type="transmembrane region" description="Helical" evidence="2">
    <location>
        <begin position="340"/>
        <end position="363"/>
    </location>
</feature>
<feature type="coiled-coil region" evidence="1">
    <location>
        <begin position="503"/>
        <end position="530"/>
    </location>
</feature>
<dbReference type="InterPro" id="IPR026898">
    <property type="entry name" value="PrsW"/>
</dbReference>
<reference evidence="3" key="1">
    <citation type="submission" date="2020-10" db="EMBL/GenBank/DDBJ databases">
        <title>Sequencing the genomes of 1000 actinobacteria strains.</title>
        <authorList>
            <person name="Klenk H.-P."/>
        </authorList>
    </citation>
    <scope>NUCLEOTIDE SEQUENCE</scope>
    <source>
        <strain evidence="3">DSM 45354</strain>
    </source>
</reference>
<dbReference type="Proteomes" id="UP000638648">
    <property type="component" value="Unassembled WGS sequence"/>
</dbReference>
<keyword evidence="4" id="KW-1185">Reference proteome</keyword>
<evidence type="ECO:0000313" key="3">
    <source>
        <dbReference type="EMBL" id="MBE1608136.1"/>
    </source>
</evidence>
<gene>
    <name evidence="3" type="ORF">HEB94_004984</name>
</gene>
<dbReference type="EMBL" id="JADBEM010000001">
    <property type="protein sequence ID" value="MBE1608136.1"/>
    <property type="molecule type" value="Genomic_DNA"/>
</dbReference>
<dbReference type="AlphaFoldDB" id="A0A927MWD5"/>
<feature type="transmembrane region" description="Helical" evidence="2">
    <location>
        <begin position="99"/>
        <end position="121"/>
    </location>
</feature>
<dbReference type="Pfam" id="PF13367">
    <property type="entry name" value="PrsW-protease"/>
    <property type="match status" value="1"/>
</dbReference>
<comment type="caution">
    <text evidence="3">The sequence shown here is derived from an EMBL/GenBank/DDBJ whole genome shotgun (WGS) entry which is preliminary data.</text>
</comment>
<feature type="transmembrane region" description="Helical" evidence="2">
    <location>
        <begin position="415"/>
        <end position="436"/>
    </location>
</feature>
<evidence type="ECO:0000256" key="1">
    <source>
        <dbReference type="SAM" id="Coils"/>
    </source>
</evidence>
<keyword evidence="2" id="KW-0812">Transmembrane</keyword>
<feature type="transmembrane region" description="Helical" evidence="2">
    <location>
        <begin position="302"/>
        <end position="320"/>
    </location>
</feature>
<evidence type="ECO:0000313" key="4">
    <source>
        <dbReference type="Proteomes" id="UP000638648"/>
    </source>
</evidence>
<protein>
    <submittedName>
        <fullName evidence="3">RsiW-degrading membrane proteinase PrsW (M82 family)</fullName>
    </submittedName>
</protein>
<dbReference type="PANTHER" id="PTHR36844">
    <property type="entry name" value="PROTEASE PRSW"/>
    <property type="match status" value="1"/>
</dbReference>
<sequence>MEDNTEVGDVLWLQSAQRPSAVLLRIGGVFGLAFAAVVAVLVTALYEPVRMPLPPVPGRDADLDGSLFLAIVIGVWLVCQVLGVAVLALGVRTGERVRVLVAIAWLAWSSAVGVMELGWVLREGFRRGTAISEAPEIPVLNGLLLLAAGLSLVLLLGFSLCLLLCRNPARRSNLRRYRRAMVAVALLSPFTILAGGILLPNLGVFVWCLPTTLFGLGVVYFLQRHRRMPFRVLLVAAGLGGLIAPGFAVVVNFHVATHAQVFLPTSGHFIALLSVVSSVGEEGVKAVVVALVYVFSRRWFDGVVPGLVVGAATGLGFNLVESVQYMAAGGGDTAMFHHWLRQGVGLMGGHLAFTALTGAGIGVASQLSGASRKTVAVVSGLLPAICAHFASNYVLITGVHNQLLPDASPALQTMVVLPTLMILLQGPFALLCVLVLRRGLREQAEMVAAGLRAETAKESGAVTSLEVAILSSPPHRFRMNIDALRGGGVAAYRMLRRLQRTQLELAMAHVEQSANEVETLRRRVLEMKETMLHTFATETEGAIA</sequence>
<proteinExistence type="predicted"/>
<feature type="transmembrane region" description="Helical" evidence="2">
    <location>
        <begin position="204"/>
        <end position="222"/>
    </location>
</feature>
<feature type="transmembrane region" description="Helical" evidence="2">
    <location>
        <begin position="234"/>
        <end position="257"/>
    </location>
</feature>
<keyword evidence="2" id="KW-1133">Transmembrane helix</keyword>
<keyword evidence="1" id="KW-0175">Coiled coil</keyword>
<accession>A0A927MWD5</accession>
<organism evidence="3 4">
    <name type="scientific">Actinopolymorpha pittospori</name>
    <dbReference type="NCBI Taxonomy" id="648752"/>
    <lineage>
        <taxon>Bacteria</taxon>
        <taxon>Bacillati</taxon>
        <taxon>Actinomycetota</taxon>
        <taxon>Actinomycetes</taxon>
        <taxon>Propionibacteriales</taxon>
        <taxon>Actinopolymorphaceae</taxon>
        <taxon>Actinopolymorpha</taxon>
    </lineage>
</organism>